<dbReference type="EMBL" id="JBAWKS010000002">
    <property type="protein sequence ID" value="MEI4551714.1"/>
    <property type="molecule type" value="Genomic_DNA"/>
</dbReference>
<dbReference type="RefSeq" id="WP_336436649.1">
    <property type="nucleotide sequence ID" value="NZ_JBAWKS010000002.1"/>
</dbReference>
<organism evidence="2 3">
    <name type="scientific">Pseudoalteromonas spongiae</name>
    <dbReference type="NCBI Taxonomy" id="298657"/>
    <lineage>
        <taxon>Bacteria</taxon>
        <taxon>Pseudomonadati</taxon>
        <taxon>Pseudomonadota</taxon>
        <taxon>Gammaproteobacteria</taxon>
        <taxon>Alteromonadales</taxon>
        <taxon>Pseudoalteromonadaceae</taxon>
        <taxon>Pseudoalteromonas</taxon>
    </lineage>
</organism>
<evidence type="ECO:0000313" key="2">
    <source>
        <dbReference type="EMBL" id="MEI4551714.1"/>
    </source>
</evidence>
<keyword evidence="3" id="KW-1185">Reference proteome</keyword>
<proteinExistence type="predicted"/>
<comment type="caution">
    <text evidence="2">The sequence shown here is derived from an EMBL/GenBank/DDBJ whole genome shotgun (WGS) entry which is preliminary data.</text>
</comment>
<sequence length="304" mass="35155">MSEFDKENSNPFNGLSTAQSKQLHTWYLNEINSQLTTLLKGSQSGQILEKKLNQALTKAAKPLVTQTTKHSTQNFNFKIKNGSVLQELKDTRDVLQSAQLRIAQLQKQQLEKGENELALEAEVSRLKAENRSYRKRLSNLLQSADNQGGSYLKVHFVGRIFVHALKSSFADWQQTEKGKAFQNKDFYSLFPRVLYRGLLKELELLIGQSDYSRINQTLSNYVYQTKGVPVENWPDEDPIYNTRLINQKQNELLFTLRTHHDKRKNFANYLEKKLEKTGFTPMHGRLLVNLIQHATDKQALDQRQ</sequence>
<dbReference type="Proteomes" id="UP001382455">
    <property type="component" value="Unassembled WGS sequence"/>
</dbReference>
<name>A0ABU8EXK6_9GAMM</name>
<gene>
    <name evidence="2" type="ORF">WAE96_18705</name>
</gene>
<keyword evidence="1" id="KW-0175">Coiled coil</keyword>
<feature type="coiled-coil region" evidence="1">
    <location>
        <begin position="88"/>
        <end position="143"/>
    </location>
</feature>
<evidence type="ECO:0000313" key="3">
    <source>
        <dbReference type="Proteomes" id="UP001382455"/>
    </source>
</evidence>
<accession>A0ABU8EXK6</accession>
<protein>
    <submittedName>
        <fullName evidence="2">Uncharacterized protein</fullName>
    </submittedName>
</protein>
<evidence type="ECO:0000256" key="1">
    <source>
        <dbReference type="SAM" id="Coils"/>
    </source>
</evidence>
<reference evidence="2 3" key="1">
    <citation type="submission" date="2023-12" db="EMBL/GenBank/DDBJ databases">
        <title>Friends and Foes: Symbiotic and Algicidal bacterial influence on Karenia brevis blooms.</title>
        <authorList>
            <person name="Fei C."/>
            <person name="Mohamed A.R."/>
            <person name="Booker A."/>
            <person name="Arshad M."/>
            <person name="Klass S."/>
            <person name="Ahn S."/>
            <person name="Gilbert P.M."/>
            <person name="Heil C.A."/>
            <person name="Martinez J.M."/>
            <person name="Amin S.A."/>
        </authorList>
    </citation>
    <scope>NUCLEOTIDE SEQUENCE [LARGE SCALE GENOMIC DNA]</scope>
    <source>
        <strain evidence="2 3">CE15</strain>
    </source>
</reference>